<evidence type="ECO:0000313" key="3">
    <source>
        <dbReference type="EMBL" id="KAJ4471761.1"/>
    </source>
</evidence>
<feature type="compositionally biased region" description="Acidic residues" evidence="2">
    <location>
        <begin position="121"/>
        <end position="130"/>
    </location>
</feature>
<dbReference type="EMBL" id="JANVFS010000028">
    <property type="protein sequence ID" value="KAJ4471761.1"/>
    <property type="molecule type" value="Genomic_DNA"/>
</dbReference>
<feature type="region of interest" description="Disordered" evidence="2">
    <location>
        <begin position="1"/>
        <end position="66"/>
    </location>
</feature>
<feature type="region of interest" description="Disordered" evidence="2">
    <location>
        <begin position="119"/>
        <end position="189"/>
    </location>
</feature>
<name>A0A9W9A0K9_9AGAR</name>
<dbReference type="Proteomes" id="UP001150238">
    <property type="component" value="Unassembled WGS sequence"/>
</dbReference>
<keyword evidence="1" id="KW-0175">Coiled coil</keyword>
<organism evidence="3 4">
    <name type="scientific">Lentinula lateritia</name>
    <dbReference type="NCBI Taxonomy" id="40482"/>
    <lineage>
        <taxon>Eukaryota</taxon>
        <taxon>Fungi</taxon>
        <taxon>Dikarya</taxon>
        <taxon>Basidiomycota</taxon>
        <taxon>Agaricomycotina</taxon>
        <taxon>Agaricomycetes</taxon>
        <taxon>Agaricomycetidae</taxon>
        <taxon>Agaricales</taxon>
        <taxon>Marasmiineae</taxon>
        <taxon>Omphalotaceae</taxon>
        <taxon>Lentinula</taxon>
    </lineage>
</organism>
<feature type="compositionally biased region" description="Polar residues" evidence="2">
    <location>
        <begin position="37"/>
        <end position="63"/>
    </location>
</feature>
<evidence type="ECO:0000256" key="2">
    <source>
        <dbReference type="SAM" id="MobiDB-lite"/>
    </source>
</evidence>
<evidence type="ECO:0000313" key="4">
    <source>
        <dbReference type="Proteomes" id="UP001150238"/>
    </source>
</evidence>
<evidence type="ECO:0000256" key="1">
    <source>
        <dbReference type="SAM" id="Coils"/>
    </source>
</evidence>
<feature type="compositionally biased region" description="Pro residues" evidence="2">
    <location>
        <begin position="19"/>
        <end position="29"/>
    </location>
</feature>
<feature type="coiled-coil region" evidence="1">
    <location>
        <begin position="68"/>
        <end position="98"/>
    </location>
</feature>
<protein>
    <submittedName>
        <fullName evidence="3">Uncharacterized protein</fullName>
    </submittedName>
</protein>
<proteinExistence type="predicted"/>
<dbReference type="AlphaFoldDB" id="A0A9W9A0K9"/>
<reference evidence="3" key="1">
    <citation type="submission" date="2022-08" db="EMBL/GenBank/DDBJ databases">
        <authorList>
            <consortium name="DOE Joint Genome Institute"/>
            <person name="Min B."/>
            <person name="Riley R."/>
            <person name="Sierra-Patev S."/>
            <person name="Naranjo-Ortiz M."/>
            <person name="Looney B."/>
            <person name="Konkel Z."/>
            <person name="Slot J.C."/>
            <person name="Sakamoto Y."/>
            <person name="Steenwyk J.L."/>
            <person name="Rokas A."/>
            <person name="Carro J."/>
            <person name="Camarero S."/>
            <person name="Ferreira P."/>
            <person name="Molpeceres G."/>
            <person name="Ruiz-Duenas F.J."/>
            <person name="Serrano A."/>
            <person name="Henrissat B."/>
            <person name="Drula E."/>
            <person name="Hughes K.W."/>
            <person name="Mata J.L."/>
            <person name="Ishikawa N.K."/>
            <person name="Vargas-Isla R."/>
            <person name="Ushijima S."/>
            <person name="Smith C.A."/>
            <person name="Ahrendt S."/>
            <person name="Andreopoulos W."/>
            <person name="He G."/>
            <person name="Labutti K."/>
            <person name="Lipzen A."/>
            <person name="Ng V."/>
            <person name="Sandor L."/>
            <person name="Barry K."/>
            <person name="Martinez A.T."/>
            <person name="Xiao Y."/>
            <person name="Gibbons J.G."/>
            <person name="Terashima K."/>
            <person name="Hibbett D.S."/>
            <person name="Grigoriev I.V."/>
        </authorList>
    </citation>
    <scope>NUCLEOTIDE SEQUENCE</scope>
    <source>
        <strain evidence="3">Sp2 HRB7682 ss15</strain>
    </source>
</reference>
<sequence length="189" mass="20341">MSVSTPTLIPRPQLFPRLLPTPPHPPQTYPLPKSHSFPANSASLWTSGGQSNAGGDSTSSSGRSLVGIHGHLNAKRNLQREMDDLSEEENELDELSLAIHQRGFSFLVPIGKTLTVLEEKNDADEDESEDSVSAASASGGPPSVLEDDGDGENDLDASMEDMDDSMNNEDDEDDEDNDGMDDEEDLDDG</sequence>
<reference evidence="3" key="2">
    <citation type="journal article" date="2023" name="Proc. Natl. Acad. Sci. U.S.A.">
        <title>A global phylogenomic analysis of the shiitake genus Lentinula.</title>
        <authorList>
            <person name="Sierra-Patev S."/>
            <person name="Min B."/>
            <person name="Naranjo-Ortiz M."/>
            <person name="Looney B."/>
            <person name="Konkel Z."/>
            <person name="Slot J.C."/>
            <person name="Sakamoto Y."/>
            <person name="Steenwyk J.L."/>
            <person name="Rokas A."/>
            <person name="Carro J."/>
            <person name="Camarero S."/>
            <person name="Ferreira P."/>
            <person name="Molpeceres G."/>
            <person name="Ruiz-Duenas F.J."/>
            <person name="Serrano A."/>
            <person name="Henrissat B."/>
            <person name="Drula E."/>
            <person name="Hughes K.W."/>
            <person name="Mata J.L."/>
            <person name="Ishikawa N.K."/>
            <person name="Vargas-Isla R."/>
            <person name="Ushijima S."/>
            <person name="Smith C.A."/>
            <person name="Donoghue J."/>
            <person name="Ahrendt S."/>
            <person name="Andreopoulos W."/>
            <person name="He G."/>
            <person name="LaButti K."/>
            <person name="Lipzen A."/>
            <person name="Ng V."/>
            <person name="Riley R."/>
            <person name="Sandor L."/>
            <person name="Barry K."/>
            <person name="Martinez A.T."/>
            <person name="Xiao Y."/>
            <person name="Gibbons J.G."/>
            <person name="Terashima K."/>
            <person name="Grigoriev I.V."/>
            <person name="Hibbett D."/>
        </authorList>
    </citation>
    <scope>NUCLEOTIDE SEQUENCE</scope>
    <source>
        <strain evidence="3">Sp2 HRB7682 ss15</strain>
    </source>
</reference>
<accession>A0A9W9A0K9</accession>
<feature type="compositionally biased region" description="Acidic residues" evidence="2">
    <location>
        <begin position="145"/>
        <end position="189"/>
    </location>
</feature>
<comment type="caution">
    <text evidence="3">The sequence shown here is derived from an EMBL/GenBank/DDBJ whole genome shotgun (WGS) entry which is preliminary data.</text>
</comment>
<gene>
    <name evidence="3" type="ORF">C8J55DRAFT_563439</name>
</gene>